<dbReference type="SUPFAM" id="SSF54495">
    <property type="entry name" value="UBC-like"/>
    <property type="match status" value="1"/>
</dbReference>
<sequence length="203" mass="22693">MNGVNPFPARFHSAGKANMASVMATKRLRKEYLALQKNPVENIRAAPLEKNILEWHYVISGTEGAPYEGGFYHGKLKFPPKYPMKPPSVIMCTPNGRFETNRRICLSMSDFHPETWNPLWAVGSILTGLYSFMLEDKITTGSIETTEEDKRAYAAASLQYNCKDKNFRSLFTDLVELQRAKETEQAATSATSESTEAATAALD</sequence>
<dbReference type="PANTHER" id="PTHR24067">
    <property type="entry name" value="UBIQUITIN-CONJUGATING ENZYME E2"/>
    <property type="match status" value="1"/>
</dbReference>
<name>A0A6A4ET78_9STRA</name>
<evidence type="ECO:0000256" key="8">
    <source>
        <dbReference type="ARBA" id="ARBA00022840"/>
    </source>
</evidence>
<dbReference type="EC" id="2.3.2.23" evidence="2"/>
<keyword evidence="10" id="KW-0472">Membrane</keyword>
<comment type="subcellular location">
    <subcellularLocation>
        <location evidence="1">Endoplasmic reticulum membrane</location>
    </subcellularLocation>
</comment>
<evidence type="ECO:0000256" key="4">
    <source>
        <dbReference type="ARBA" id="ARBA00022692"/>
    </source>
</evidence>
<evidence type="ECO:0000256" key="11">
    <source>
        <dbReference type="SAM" id="MobiDB-lite"/>
    </source>
</evidence>
<evidence type="ECO:0000256" key="7">
    <source>
        <dbReference type="ARBA" id="ARBA00022824"/>
    </source>
</evidence>
<feature type="region of interest" description="Disordered" evidence="11">
    <location>
        <begin position="183"/>
        <end position="203"/>
    </location>
</feature>
<keyword evidence="5" id="KW-0547">Nucleotide-binding</keyword>
<reference evidence="13 14" key="1">
    <citation type="submission" date="2018-08" db="EMBL/GenBank/DDBJ databases">
        <title>Genomic investigation of the strawberry pathogen Phytophthora fragariae indicates pathogenicity is determined by transcriptional variation in three key races.</title>
        <authorList>
            <person name="Adams T.M."/>
            <person name="Armitage A.D."/>
            <person name="Sobczyk M.K."/>
            <person name="Bates H.J."/>
            <person name="Dunwell J.M."/>
            <person name="Nellist C.F."/>
            <person name="Harrison R.J."/>
        </authorList>
    </citation>
    <scope>NUCLEOTIDE SEQUENCE [LARGE SCALE GENOMIC DNA]</scope>
    <source>
        <strain evidence="13 14">A4</strain>
    </source>
</reference>
<keyword evidence="8" id="KW-0067">ATP-binding</keyword>
<dbReference type="GO" id="GO:0061631">
    <property type="term" value="F:ubiquitin conjugating enzyme activity"/>
    <property type="evidence" value="ECO:0007669"/>
    <property type="project" value="UniProtKB-EC"/>
</dbReference>
<dbReference type="PROSITE" id="PS50127">
    <property type="entry name" value="UBC_2"/>
    <property type="match status" value="1"/>
</dbReference>
<dbReference type="Proteomes" id="UP000437068">
    <property type="component" value="Unassembled WGS sequence"/>
</dbReference>
<proteinExistence type="predicted"/>
<evidence type="ECO:0000256" key="3">
    <source>
        <dbReference type="ARBA" id="ARBA00022679"/>
    </source>
</evidence>
<dbReference type="FunFam" id="3.10.110.10:FF:000023">
    <property type="entry name" value="Ubiquitin-conjugating enzyme E2 J2"/>
    <property type="match status" value="1"/>
</dbReference>
<dbReference type="CDD" id="cd23799">
    <property type="entry name" value="UBCc_UBE2J"/>
    <property type="match status" value="1"/>
</dbReference>
<dbReference type="GO" id="GO:0005789">
    <property type="term" value="C:endoplasmic reticulum membrane"/>
    <property type="evidence" value="ECO:0007669"/>
    <property type="project" value="UniProtKB-SubCell"/>
</dbReference>
<evidence type="ECO:0000256" key="10">
    <source>
        <dbReference type="ARBA" id="ARBA00023136"/>
    </source>
</evidence>
<dbReference type="AlphaFoldDB" id="A0A6A4ET78"/>
<dbReference type="Pfam" id="PF00179">
    <property type="entry name" value="UQ_con"/>
    <property type="match status" value="1"/>
</dbReference>
<keyword evidence="4" id="KW-0812">Transmembrane</keyword>
<comment type="caution">
    <text evidence="13">The sequence shown here is derived from an EMBL/GenBank/DDBJ whole genome shotgun (WGS) entry which is preliminary data.</text>
</comment>
<evidence type="ECO:0000256" key="9">
    <source>
        <dbReference type="ARBA" id="ARBA00022989"/>
    </source>
</evidence>
<dbReference type="GO" id="GO:0005524">
    <property type="term" value="F:ATP binding"/>
    <property type="evidence" value="ECO:0007669"/>
    <property type="project" value="UniProtKB-KW"/>
</dbReference>
<dbReference type="Gene3D" id="3.10.110.10">
    <property type="entry name" value="Ubiquitin Conjugating Enzyme"/>
    <property type="match status" value="1"/>
</dbReference>
<dbReference type="InterPro" id="IPR000608">
    <property type="entry name" value="UBC"/>
</dbReference>
<dbReference type="InterPro" id="IPR016135">
    <property type="entry name" value="UBQ-conjugating_enzyme/RWD"/>
</dbReference>
<feature type="compositionally biased region" description="Low complexity" evidence="11">
    <location>
        <begin position="185"/>
        <end position="203"/>
    </location>
</feature>
<organism evidence="13 14">
    <name type="scientific">Phytophthora fragariae</name>
    <dbReference type="NCBI Taxonomy" id="53985"/>
    <lineage>
        <taxon>Eukaryota</taxon>
        <taxon>Sar</taxon>
        <taxon>Stramenopiles</taxon>
        <taxon>Oomycota</taxon>
        <taxon>Peronosporomycetes</taxon>
        <taxon>Peronosporales</taxon>
        <taxon>Peronosporaceae</taxon>
        <taxon>Phytophthora</taxon>
    </lineage>
</organism>
<dbReference type="SMART" id="SM00212">
    <property type="entry name" value="UBCc"/>
    <property type="match status" value="1"/>
</dbReference>
<dbReference type="InterPro" id="IPR050113">
    <property type="entry name" value="Ub_conjugating_enzyme"/>
</dbReference>
<gene>
    <name evidence="13" type="ORF">PF001_g4212</name>
</gene>
<accession>A0A6A4ET78</accession>
<protein>
    <recommendedName>
        <fullName evidence="2">E2 ubiquitin-conjugating enzyme</fullName>
        <ecNumber evidence="2">2.3.2.23</ecNumber>
    </recommendedName>
</protein>
<keyword evidence="6" id="KW-0833">Ubl conjugation pathway</keyword>
<keyword evidence="7" id="KW-0256">Endoplasmic reticulum</keyword>
<feature type="domain" description="UBC core" evidence="12">
    <location>
        <begin position="23"/>
        <end position="184"/>
    </location>
</feature>
<evidence type="ECO:0000256" key="1">
    <source>
        <dbReference type="ARBA" id="ARBA00004586"/>
    </source>
</evidence>
<keyword evidence="9" id="KW-1133">Transmembrane helix</keyword>
<dbReference type="EMBL" id="QXGE01000141">
    <property type="protein sequence ID" value="KAE9322845.1"/>
    <property type="molecule type" value="Genomic_DNA"/>
</dbReference>
<evidence type="ECO:0000259" key="12">
    <source>
        <dbReference type="PROSITE" id="PS50127"/>
    </source>
</evidence>
<evidence type="ECO:0000256" key="5">
    <source>
        <dbReference type="ARBA" id="ARBA00022741"/>
    </source>
</evidence>
<evidence type="ECO:0000256" key="2">
    <source>
        <dbReference type="ARBA" id="ARBA00012486"/>
    </source>
</evidence>
<evidence type="ECO:0000256" key="6">
    <source>
        <dbReference type="ARBA" id="ARBA00022786"/>
    </source>
</evidence>
<evidence type="ECO:0000313" key="13">
    <source>
        <dbReference type="EMBL" id="KAE9322845.1"/>
    </source>
</evidence>
<keyword evidence="3" id="KW-0808">Transferase</keyword>
<evidence type="ECO:0000313" key="14">
    <source>
        <dbReference type="Proteomes" id="UP000437068"/>
    </source>
</evidence>